<comment type="caution">
    <text evidence="1">The sequence shown here is derived from an EMBL/GenBank/DDBJ whole genome shotgun (WGS) entry which is preliminary data.</text>
</comment>
<dbReference type="EMBL" id="JAMZIH010006583">
    <property type="protein sequence ID" value="KAJ1673772.1"/>
    <property type="molecule type" value="Genomic_DNA"/>
</dbReference>
<sequence length="210" mass="23034">MALVALCHGVSGTIYRVRGSILTNDILDDLSALDPETRVIVNGGENAAYVMADGSFVVNGVREGESLLEVLSHKYEFPKIRLSIGTNEEGRASVAPRFVQPGHEWSTDAPTIEYPLKIQAINKHEFVVPREGFNIIGLFMNPYMLMIGASLVLVLIVPKLQANMDPEVLQDSSKQYQAMTQADISETLTNFLMGGQDPKKISNKGKASRK</sequence>
<organism evidence="1 2">
    <name type="scientific">Spiromyces aspiralis</name>
    <dbReference type="NCBI Taxonomy" id="68401"/>
    <lineage>
        <taxon>Eukaryota</taxon>
        <taxon>Fungi</taxon>
        <taxon>Fungi incertae sedis</taxon>
        <taxon>Zoopagomycota</taxon>
        <taxon>Kickxellomycotina</taxon>
        <taxon>Kickxellomycetes</taxon>
        <taxon>Kickxellales</taxon>
        <taxon>Kickxellaceae</taxon>
        <taxon>Spiromyces</taxon>
    </lineage>
</organism>
<evidence type="ECO:0000313" key="1">
    <source>
        <dbReference type="EMBL" id="KAJ1673772.1"/>
    </source>
</evidence>
<reference evidence="1" key="1">
    <citation type="submission" date="2022-06" db="EMBL/GenBank/DDBJ databases">
        <title>Phylogenomic reconstructions and comparative analyses of Kickxellomycotina fungi.</title>
        <authorList>
            <person name="Reynolds N.K."/>
            <person name="Stajich J.E."/>
            <person name="Barry K."/>
            <person name="Grigoriev I.V."/>
            <person name="Crous P."/>
            <person name="Smith M.E."/>
        </authorList>
    </citation>
    <scope>NUCLEOTIDE SEQUENCE</scope>
    <source>
        <strain evidence="1">RSA 2271</strain>
    </source>
</reference>
<keyword evidence="2" id="KW-1185">Reference proteome</keyword>
<gene>
    <name evidence="1" type="ORF">EV182_004584</name>
</gene>
<evidence type="ECO:0000313" key="2">
    <source>
        <dbReference type="Proteomes" id="UP001145114"/>
    </source>
</evidence>
<proteinExistence type="predicted"/>
<protein>
    <submittedName>
        <fullName evidence="1">Uncharacterized protein</fullName>
    </submittedName>
</protein>
<dbReference type="Proteomes" id="UP001145114">
    <property type="component" value="Unassembled WGS sequence"/>
</dbReference>
<name>A0ACC1HC83_9FUNG</name>
<accession>A0ACC1HC83</accession>